<name>A0A4Q7JEI1_9PSEU</name>
<dbReference type="RefSeq" id="WP_130473468.1">
    <property type="nucleotide sequence ID" value="NZ_SFCC01000001.1"/>
</dbReference>
<dbReference type="PRINTS" id="PR01438">
    <property type="entry name" value="UNVRSLSTRESS"/>
</dbReference>
<dbReference type="Proteomes" id="UP000292003">
    <property type="component" value="Unassembled WGS sequence"/>
</dbReference>
<dbReference type="Gene3D" id="3.40.50.620">
    <property type="entry name" value="HUPs"/>
    <property type="match status" value="2"/>
</dbReference>
<feature type="domain" description="UspA" evidence="3">
    <location>
        <begin position="175"/>
        <end position="312"/>
    </location>
</feature>
<feature type="domain" description="UspA" evidence="3">
    <location>
        <begin position="36"/>
        <end position="167"/>
    </location>
</feature>
<feature type="compositionally biased region" description="Basic and acidic residues" evidence="2">
    <location>
        <begin position="320"/>
        <end position="332"/>
    </location>
</feature>
<proteinExistence type="inferred from homology"/>
<feature type="region of interest" description="Disordered" evidence="2">
    <location>
        <begin position="317"/>
        <end position="340"/>
    </location>
</feature>
<organism evidence="4 5">
    <name type="scientific">Amycolatopsis suaedae</name>
    <dbReference type="NCBI Taxonomy" id="2510978"/>
    <lineage>
        <taxon>Bacteria</taxon>
        <taxon>Bacillati</taxon>
        <taxon>Actinomycetota</taxon>
        <taxon>Actinomycetes</taxon>
        <taxon>Pseudonocardiales</taxon>
        <taxon>Pseudonocardiaceae</taxon>
        <taxon>Amycolatopsis</taxon>
    </lineage>
</organism>
<sequence>MDSARGLRGYLASQLYVTMRPEEPPAPAREPAVPAKPVVAGVDGSTGGRSAAAWAAREAARRGVGLRLVHACLLPGLTGQGPDATATEVTNTWLADAAAVAEAAAPGVPITKIVIEGEAGPVLRQESESAALVVVGSRGLSALGRLVVGSVATTLALHGGCPVVVARTEPDPEGPVVVGVECAPEGEDAVSCAFDHAARAGAPLVAVRTWRDPLAEAWSGVPSTVDIEVVERAEHEALLDYLRPWLLRHPEVDVTARVMRSASPADGLLRAAKGARLLVVGSHGRGLLTGALLGSTSRAVMHHAECPVAVVRPPAVAGNERAKVPGRGDQRSSSRSPACR</sequence>
<dbReference type="SUPFAM" id="SSF52402">
    <property type="entry name" value="Adenine nucleotide alpha hydrolases-like"/>
    <property type="match status" value="2"/>
</dbReference>
<gene>
    <name evidence="4" type="ORF">EWH70_02155</name>
</gene>
<accession>A0A4Q7JEI1</accession>
<evidence type="ECO:0000256" key="2">
    <source>
        <dbReference type="SAM" id="MobiDB-lite"/>
    </source>
</evidence>
<evidence type="ECO:0000256" key="1">
    <source>
        <dbReference type="ARBA" id="ARBA00008791"/>
    </source>
</evidence>
<dbReference type="PANTHER" id="PTHR46268:SF6">
    <property type="entry name" value="UNIVERSAL STRESS PROTEIN UP12"/>
    <property type="match status" value="1"/>
</dbReference>
<comment type="caution">
    <text evidence="4">The sequence shown here is derived from an EMBL/GenBank/DDBJ whole genome shotgun (WGS) entry which is preliminary data.</text>
</comment>
<dbReference type="OrthoDB" id="3404132at2"/>
<dbReference type="InterPro" id="IPR006016">
    <property type="entry name" value="UspA"/>
</dbReference>
<protein>
    <submittedName>
        <fullName evidence="4">Universal stress protein</fullName>
    </submittedName>
</protein>
<dbReference type="PANTHER" id="PTHR46268">
    <property type="entry name" value="STRESS RESPONSE PROTEIN NHAX"/>
    <property type="match status" value="1"/>
</dbReference>
<dbReference type="InterPro" id="IPR014729">
    <property type="entry name" value="Rossmann-like_a/b/a_fold"/>
</dbReference>
<evidence type="ECO:0000313" key="5">
    <source>
        <dbReference type="Proteomes" id="UP000292003"/>
    </source>
</evidence>
<dbReference type="Pfam" id="PF00582">
    <property type="entry name" value="Usp"/>
    <property type="match status" value="2"/>
</dbReference>
<reference evidence="4 5" key="1">
    <citation type="submission" date="2019-02" db="EMBL/GenBank/DDBJ databases">
        <title>Draft genome sequence of Amycolatopsis sp. 8-3EHSu isolated from roots of Suaeda maritima.</title>
        <authorList>
            <person name="Duangmal K."/>
            <person name="Chantavorakit T."/>
        </authorList>
    </citation>
    <scope>NUCLEOTIDE SEQUENCE [LARGE SCALE GENOMIC DNA]</scope>
    <source>
        <strain evidence="4 5">8-3EHSu</strain>
    </source>
</reference>
<evidence type="ECO:0000313" key="4">
    <source>
        <dbReference type="EMBL" id="RZQ65899.1"/>
    </source>
</evidence>
<comment type="similarity">
    <text evidence="1">Belongs to the universal stress protein A family.</text>
</comment>
<keyword evidence="5" id="KW-1185">Reference proteome</keyword>
<dbReference type="EMBL" id="SFCC01000001">
    <property type="protein sequence ID" value="RZQ65899.1"/>
    <property type="molecule type" value="Genomic_DNA"/>
</dbReference>
<dbReference type="AlphaFoldDB" id="A0A4Q7JEI1"/>
<dbReference type="InterPro" id="IPR006015">
    <property type="entry name" value="Universal_stress_UspA"/>
</dbReference>
<evidence type="ECO:0000259" key="3">
    <source>
        <dbReference type="Pfam" id="PF00582"/>
    </source>
</evidence>